<proteinExistence type="predicted"/>
<organism evidence="1 2">
    <name type="scientific">Streptomyces caniscabiei</name>
    <dbReference type="NCBI Taxonomy" id="2746961"/>
    <lineage>
        <taxon>Bacteria</taxon>
        <taxon>Bacillati</taxon>
        <taxon>Actinomycetota</taxon>
        <taxon>Actinomycetes</taxon>
        <taxon>Kitasatosporales</taxon>
        <taxon>Streptomycetaceae</taxon>
        <taxon>Streptomyces</taxon>
    </lineage>
</organism>
<dbReference type="Proteomes" id="UP001282474">
    <property type="component" value="Unassembled WGS sequence"/>
</dbReference>
<dbReference type="EMBL" id="JARAWJ010000021">
    <property type="protein sequence ID" value="MDX3040649.1"/>
    <property type="molecule type" value="Genomic_DNA"/>
</dbReference>
<protein>
    <submittedName>
        <fullName evidence="1">Uncharacterized protein</fullName>
    </submittedName>
</protein>
<reference evidence="1 2" key="1">
    <citation type="journal article" date="2023" name="Microb. Genom.">
        <title>Mesoterricola silvestris gen. nov., sp. nov., Mesoterricola sediminis sp. nov., Geothrix oryzae sp. nov., Geothrix edaphica sp. nov., Geothrix rubra sp. nov., and Geothrix limicola sp. nov., six novel members of Acidobacteriota isolated from soils.</title>
        <authorList>
            <person name="Weisberg A.J."/>
            <person name="Pearce E."/>
            <person name="Kramer C.G."/>
            <person name="Chang J.H."/>
            <person name="Clarke C.R."/>
        </authorList>
    </citation>
    <scope>NUCLEOTIDE SEQUENCE [LARGE SCALE GENOMIC DNA]</scope>
    <source>
        <strain evidence="1 2">NE20-4-1</strain>
    </source>
</reference>
<evidence type="ECO:0000313" key="2">
    <source>
        <dbReference type="Proteomes" id="UP001282474"/>
    </source>
</evidence>
<name>A0ABU4MV23_9ACTN</name>
<gene>
    <name evidence="1" type="ORF">PV383_26210</name>
</gene>
<evidence type="ECO:0000313" key="1">
    <source>
        <dbReference type="EMBL" id="MDX3040649.1"/>
    </source>
</evidence>
<comment type="caution">
    <text evidence="1">The sequence shown here is derived from an EMBL/GenBank/DDBJ whole genome shotgun (WGS) entry which is preliminary data.</text>
</comment>
<dbReference type="RefSeq" id="WP_196789229.1">
    <property type="nucleotide sequence ID" value="NZ_JABXWF010000005.1"/>
</dbReference>
<sequence length="53" mass="5744">MREVKLSHGFIALSPLRLDDAEAHLAGDDEPLVRWLSGVPGTREGVEADMQSA</sequence>
<keyword evidence="2" id="KW-1185">Reference proteome</keyword>
<accession>A0ABU4MV23</accession>